<dbReference type="SUPFAM" id="SSF46689">
    <property type="entry name" value="Homeodomain-like"/>
    <property type="match status" value="1"/>
</dbReference>
<name>A0A161P985_9BACI</name>
<feature type="domain" description="HTH tetR-type" evidence="4">
    <location>
        <begin position="1"/>
        <end position="61"/>
    </location>
</feature>
<protein>
    <recommendedName>
        <fullName evidence="4">HTH tetR-type domain-containing protein</fullName>
    </recommendedName>
</protein>
<dbReference type="PROSITE" id="PS50977">
    <property type="entry name" value="HTH_TETR_2"/>
    <property type="match status" value="1"/>
</dbReference>
<dbReference type="InterPro" id="IPR009057">
    <property type="entry name" value="Homeodomain-like_sf"/>
</dbReference>
<evidence type="ECO:0000313" key="6">
    <source>
        <dbReference type="Proteomes" id="UP000075806"/>
    </source>
</evidence>
<keyword evidence="1" id="KW-0678">Repressor</keyword>
<dbReference type="GO" id="GO:0003677">
    <property type="term" value="F:DNA binding"/>
    <property type="evidence" value="ECO:0007669"/>
    <property type="project" value="UniProtKB-UniRule"/>
</dbReference>
<accession>A0A161P985</accession>
<evidence type="ECO:0000256" key="2">
    <source>
        <dbReference type="ARBA" id="ARBA00023125"/>
    </source>
</evidence>
<evidence type="ECO:0000259" key="4">
    <source>
        <dbReference type="PROSITE" id="PS50977"/>
    </source>
</evidence>
<gene>
    <name evidence="5" type="ORF">AZF04_10310</name>
</gene>
<dbReference type="InterPro" id="IPR050624">
    <property type="entry name" value="HTH-type_Tx_Regulator"/>
</dbReference>
<keyword evidence="2 3" id="KW-0238">DNA-binding</keyword>
<evidence type="ECO:0000313" key="5">
    <source>
        <dbReference type="EMBL" id="KYG27580.1"/>
    </source>
</evidence>
<proteinExistence type="predicted"/>
<dbReference type="InterPro" id="IPR001647">
    <property type="entry name" value="HTH_TetR"/>
</dbReference>
<dbReference type="RefSeq" id="WP_061949713.1">
    <property type="nucleotide sequence ID" value="NZ_LTAO01000036.1"/>
</dbReference>
<sequence length="282" mass="33275">MDKKNLIIKKALKLFAERGTEATSIQQITDYCGISKGAFYLHFKSKDELIISLIEQFSKQIIYDIDQSVINHANSKDVLYVFYKTSLQSLEKNISFTKIFVKEQNHTFNNQLLNIISKFERLMKKNIYDLLNQVYGTKIEKNKYDLTYCMYGLITIYSKLFLVYKIPVDFEKLAHSLVEMTDILAHHVKNPYLNFDIDEFMNTKFEVDISSKQLTYLIEEALDSMKSNKGREIEEESLQLLHKHLKGEQTLANAIIKGLYENIRQQQEYKELSYLLRIYFNF</sequence>
<keyword evidence="6" id="KW-1185">Reference proteome</keyword>
<reference evidence="5" key="1">
    <citation type="submission" date="2016-02" db="EMBL/GenBank/DDBJ databases">
        <title>Genome sequence of Bacillus trypoxylicola KCTC 13244(T).</title>
        <authorList>
            <person name="Jeong H."/>
            <person name="Park S.-H."/>
            <person name="Choi S.-K."/>
        </authorList>
    </citation>
    <scope>NUCLEOTIDE SEQUENCE [LARGE SCALE GENOMIC DNA]</scope>
    <source>
        <strain evidence="5">KCTC 13244</strain>
    </source>
</reference>
<dbReference type="PANTHER" id="PTHR43479:SF11">
    <property type="entry name" value="ACREF_ENVCD OPERON REPRESSOR-RELATED"/>
    <property type="match status" value="1"/>
</dbReference>
<dbReference type="EMBL" id="LTAO01000036">
    <property type="protein sequence ID" value="KYG27580.1"/>
    <property type="molecule type" value="Genomic_DNA"/>
</dbReference>
<evidence type="ECO:0000256" key="1">
    <source>
        <dbReference type="ARBA" id="ARBA00022491"/>
    </source>
</evidence>
<dbReference type="AlphaFoldDB" id="A0A161P985"/>
<dbReference type="Pfam" id="PF00440">
    <property type="entry name" value="TetR_N"/>
    <property type="match status" value="1"/>
</dbReference>
<dbReference type="OrthoDB" id="9812993at2"/>
<dbReference type="PANTHER" id="PTHR43479">
    <property type="entry name" value="ACREF/ENVCD OPERON REPRESSOR-RELATED"/>
    <property type="match status" value="1"/>
</dbReference>
<evidence type="ECO:0000256" key="3">
    <source>
        <dbReference type="PROSITE-ProRule" id="PRU00335"/>
    </source>
</evidence>
<dbReference type="Proteomes" id="UP000075806">
    <property type="component" value="Unassembled WGS sequence"/>
</dbReference>
<dbReference type="Gene3D" id="1.10.357.10">
    <property type="entry name" value="Tetracycline Repressor, domain 2"/>
    <property type="match status" value="1"/>
</dbReference>
<dbReference type="STRING" id="519424.AZF04_10310"/>
<dbReference type="PRINTS" id="PR00455">
    <property type="entry name" value="HTHTETR"/>
</dbReference>
<comment type="caution">
    <text evidence="5">The sequence shown here is derived from an EMBL/GenBank/DDBJ whole genome shotgun (WGS) entry which is preliminary data.</text>
</comment>
<organism evidence="5 6">
    <name type="scientific">Alkalihalobacillus trypoxylicola</name>
    <dbReference type="NCBI Taxonomy" id="519424"/>
    <lineage>
        <taxon>Bacteria</taxon>
        <taxon>Bacillati</taxon>
        <taxon>Bacillota</taxon>
        <taxon>Bacilli</taxon>
        <taxon>Bacillales</taxon>
        <taxon>Bacillaceae</taxon>
        <taxon>Alkalihalobacillus</taxon>
    </lineage>
</organism>
<feature type="DNA-binding region" description="H-T-H motif" evidence="3">
    <location>
        <begin position="24"/>
        <end position="43"/>
    </location>
</feature>